<feature type="region of interest" description="Disordered" evidence="1">
    <location>
        <begin position="259"/>
        <end position="279"/>
    </location>
</feature>
<dbReference type="Proteomes" id="UP001501521">
    <property type="component" value="Unassembled WGS sequence"/>
</dbReference>
<keyword evidence="3" id="KW-1185">Reference proteome</keyword>
<organism evidence="2 3">
    <name type="scientific">Tessaracoccus lubricantis</name>
    <dbReference type="NCBI Taxonomy" id="545543"/>
    <lineage>
        <taxon>Bacteria</taxon>
        <taxon>Bacillati</taxon>
        <taxon>Actinomycetota</taxon>
        <taxon>Actinomycetes</taxon>
        <taxon>Propionibacteriales</taxon>
        <taxon>Propionibacteriaceae</taxon>
        <taxon>Tessaracoccus</taxon>
    </lineage>
</organism>
<sequence>MDPNILTYEQLLEAGYTRASIDDALEREVLQRLRRGWYAQLGALPDAVAAMRAGCHLGCLSGCRAHGLWVPAFHQVHAVYPRGAKPKRIPGVVFHHYRATPPPAAVWPLEDCLAQVVRNHDVESALVVVESAVNKGFITQDEAEAMVRSSRHGDLRRYLSQAKSGSETRARLFFQQRRVPVRSLVQIPGVGEVDLLVGDRLIVECDSEAHHTSMANRFVDGNRDLNAHLDRYQRIRLSYGQIWESWAGTQVGLAAVIKQRRHTHRPRPSAARTERGRARARARERTVIDIGLDGAPLEN</sequence>
<dbReference type="RefSeq" id="WP_345580347.1">
    <property type="nucleotide sequence ID" value="NZ_BAABLV010000019.1"/>
</dbReference>
<dbReference type="EMBL" id="BAABLV010000019">
    <property type="protein sequence ID" value="GAA4895737.1"/>
    <property type="molecule type" value="Genomic_DNA"/>
</dbReference>
<protein>
    <submittedName>
        <fullName evidence="2">Type IV toxin-antitoxin system AbiEi family antitoxin domain-containing protein</fullName>
    </submittedName>
</protein>
<comment type="caution">
    <text evidence="2">The sequence shown here is derived from an EMBL/GenBank/DDBJ whole genome shotgun (WGS) entry which is preliminary data.</text>
</comment>
<reference evidence="3" key="1">
    <citation type="journal article" date="2019" name="Int. J. Syst. Evol. Microbiol.">
        <title>The Global Catalogue of Microorganisms (GCM) 10K type strain sequencing project: providing services to taxonomists for standard genome sequencing and annotation.</title>
        <authorList>
            <consortium name="The Broad Institute Genomics Platform"/>
            <consortium name="The Broad Institute Genome Sequencing Center for Infectious Disease"/>
            <person name="Wu L."/>
            <person name="Ma J."/>
        </authorList>
    </citation>
    <scope>NUCLEOTIDE SEQUENCE [LARGE SCALE GENOMIC DNA]</scope>
    <source>
        <strain evidence="3">JCM 19125</strain>
    </source>
</reference>
<accession>A0ABP9FGN4</accession>
<name>A0ABP9FGN4_9ACTN</name>
<gene>
    <name evidence="2" type="ORF">GCM10025789_11620</name>
</gene>
<evidence type="ECO:0000256" key="1">
    <source>
        <dbReference type="SAM" id="MobiDB-lite"/>
    </source>
</evidence>
<proteinExistence type="predicted"/>
<evidence type="ECO:0000313" key="2">
    <source>
        <dbReference type="EMBL" id="GAA4895737.1"/>
    </source>
</evidence>
<evidence type="ECO:0000313" key="3">
    <source>
        <dbReference type="Proteomes" id="UP001501521"/>
    </source>
</evidence>